<evidence type="ECO:0000256" key="7">
    <source>
        <dbReference type="SAM" id="Phobius"/>
    </source>
</evidence>
<dbReference type="EMBL" id="CDPU01000044">
    <property type="protein sequence ID" value="CEO54691.1"/>
    <property type="molecule type" value="Genomic_DNA"/>
</dbReference>
<sequence>MAQDKQDKPPGVSSPDVDTGEVAPVTDDAVLQEDLDLGKDLSGHADYHGIDTTQVQPGADAVYEAKISILNEALIDIGMGPFQWKMFMMTGFGWFLDQLWMQAVTNIQPPVKLEFNVERIAFLSVAKYSGLLVGASFWPMTADFIGRKLAFNVTLLITAIAGLVGAGMPSFGGIATLCAIVGFGSGGNQPVDSAIFLEFIPATHQNILVVQSGFWALGQVVANMVAWPFVANFSCASAKDCSFQSNLGWRYVFWTLGVGTIILFIARFSFRIYETPKYLLGRGRDDKVVEVIHKIAARDGKTTWLELAHFQAIDARLAALNPEATAETDEDVNKTTLRRSLDKFTPDKFKALFSTPRMALSTTLIMFLWMAVGMAFPLYNVFLPIYLQNRGVATGSSSLSITYRNLTIQALCGLPASFLGGYTSNLNRFGRKGTGCAVCLCTSLFLFLFTRAETQAAVLGFSCGVAFFQNLTLGLLYCYTPELFPAPIRGTGNGLSMLFNRSAGLGATLIGAYVGLNTSVPIWISAALFAVAGIVFLLLPYESRGKAAS</sequence>
<feature type="transmembrane region" description="Helical" evidence="7">
    <location>
        <begin position="434"/>
        <end position="450"/>
    </location>
</feature>
<dbReference type="AlphaFoldDB" id="A0A0B7KJ29"/>
<proteinExistence type="predicted"/>
<evidence type="ECO:0000313" key="9">
    <source>
        <dbReference type="EMBL" id="CEO54691.1"/>
    </source>
</evidence>
<accession>A0A0B7KJ29</accession>
<evidence type="ECO:0000256" key="1">
    <source>
        <dbReference type="ARBA" id="ARBA00004141"/>
    </source>
</evidence>
<keyword evidence="4 7" id="KW-1133">Transmembrane helix</keyword>
<evidence type="ECO:0000256" key="6">
    <source>
        <dbReference type="SAM" id="MobiDB-lite"/>
    </source>
</evidence>
<feature type="domain" description="Major facilitator superfamily (MFS) profile" evidence="8">
    <location>
        <begin position="86"/>
        <end position="544"/>
    </location>
</feature>
<dbReference type="PANTHER" id="PTHR23511:SF5">
    <property type="entry name" value="MAJOR FACILITATOR-TYPE TRANSPORTER HXNZ-RELATED"/>
    <property type="match status" value="1"/>
</dbReference>
<evidence type="ECO:0000256" key="5">
    <source>
        <dbReference type="ARBA" id="ARBA00023136"/>
    </source>
</evidence>
<feature type="transmembrane region" description="Helical" evidence="7">
    <location>
        <begin position="251"/>
        <end position="270"/>
    </location>
</feature>
<dbReference type="EMBL" id="JADCTT010000011">
    <property type="protein sequence ID" value="KAF9746767.1"/>
    <property type="molecule type" value="Genomic_DNA"/>
</dbReference>
<feature type="region of interest" description="Disordered" evidence="6">
    <location>
        <begin position="1"/>
        <end position="25"/>
    </location>
</feature>
<feature type="transmembrane region" description="Helical" evidence="7">
    <location>
        <begin position="402"/>
        <end position="422"/>
    </location>
</feature>
<dbReference type="GO" id="GO:0016020">
    <property type="term" value="C:membrane"/>
    <property type="evidence" value="ECO:0007669"/>
    <property type="project" value="UniProtKB-SubCell"/>
</dbReference>
<keyword evidence="2" id="KW-0813">Transport</keyword>
<dbReference type="InterPro" id="IPR020846">
    <property type="entry name" value="MFS_dom"/>
</dbReference>
<comment type="subcellular location">
    <subcellularLocation>
        <location evidence="1">Membrane</location>
        <topology evidence="1">Multi-pass membrane protein</topology>
    </subcellularLocation>
</comment>
<organism evidence="9">
    <name type="scientific">Bionectria ochroleuca</name>
    <name type="common">Gliocladium roseum</name>
    <dbReference type="NCBI Taxonomy" id="29856"/>
    <lineage>
        <taxon>Eukaryota</taxon>
        <taxon>Fungi</taxon>
        <taxon>Dikarya</taxon>
        <taxon>Ascomycota</taxon>
        <taxon>Pezizomycotina</taxon>
        <taxon>Sordariomycetes</taxon>
        <taxon>Hypocreomycetidae</taxon>
        <taxon>Hypocreales</taxon>
        <taxon>Bionectriaceae</taxon>
        <taxon>Clonostachys</taxon>
    </lineage>
</organism>
<dbReference type="GO" id="GO:0022857">
    <property type="term" value="F:transmembrane transporter activity"/>
    <property type="evidence" value="ECO:0007669"/>
    <property type="project" value="InterPro"/>
</dbReference>
<protein>
    <recommendedName>
        <fullName evidence="8">Major facilitator superfamily (MFS) profile domain-containing protein</fullName>
    </recommendedName>
</protein>
<reference evidence="9" key="1">
    <citation type="submission" date="2015-01" db="EMBL/GenBank/DDBJ databases">
        <authorList>
            <person name="Durling Mikael"/>
        </authorList>
    </citation>
    <scope>NUCLEOTIDE SEQUENCE</scope>
</reference>
<gene>
    <name evidence="9" type="ORF">BN869_000010749_1</name>
    <name evidence="10" type="ORF">IM811_003672</name>
</gene>
<dbReference type="Pfam" id="PF07690">
    <property type="entry name" value="MFS_1"/>
    <property type="match status" value="1"/>
</dbReference>
<feature type="transmembrane region" description="Helical" evidence="7">
    <location>
        <begin position="358"/>
        <end position="382"/>
    </location>
</feature>
<dbReference type="Gene3D" id="1.20.1250.20">
    <property type="entry name" value="MFS general substrate transporter like domains"/>
    <property type="match status" value="1"/>
</dbReference>
<feature type="transmembrane region" description="Helical" evidence="7">
    <location>
        <begin position="498"/>
        <end position="516"/>
    </location>
</feature>
<name>A0A0B7KJ29_BIOOC</name>
<dbReference type="InterPro" id="IPR036259">
    <property type="entry name" value="MFS_trans_sf"/>
</dbReference>
<keyword evidence="5 7" id="KW-0472">Membrane</keyword>
<keyword evidence="3 7" id="KW-0812">Transmembrane</keyword>
<feature type="transmembrane region" description="Helical" evidence="7">
    <location>
        <begin position="150"/>
        <end position="183"/>
    </location>
</feature>
<dbReference type="SUPFAM" id="SSF103473">
    <property type="entry name" value="MFS general substrate transporter"/>
    <property type="match status" value="1"/>
</dbReference>
<evidence type="ECO:0000256" key="3">
    <source>
        <dbReference type="ARBA" id="ARBA00022692"/>
    </source>
</evidence>
<evidence type="ECO:0000313" key="10">
    <source>
        <dbReference type="EMBL" id="KAF9746767.1"/>
    </source>
</evidence>
<dbReference type="Proteomes" id="UP000616885">
    <property type="component" value="Unassembled WGS sequence"/>
</dbReference>
<reference evidence="10" key="2">
    <citation type="submission" date="2020-10" db="EMBL/GenBank/DDBJ databases">
        <title>High-Quality Genome Resource of Clonostachys rosea strain S41 by Oxford Nanopore Long-Read Sequencing.</title>
        <authorList>
            <person name="Wang H."/>
        </authorList>
    </citation>
    <scope>NUCLEOTIDE SEQUENCE</scope>
    <source>
        <strain evidence="10">S41</strain>
    </source>
</reference>
<evidence type="ECO:0000256" key="4">
    <source>
        <dbReference type="ARBA" id="ARBA00022989"/>
    </source>
</evidence>
<evidence type="ECO:0000256" key="2">
    <source>
        <dbReference type="ARBA" id="ARBA00022448"/>
    </source>
</evidence>
<dbReference type="CDD" id="cd17316">
    <property type="entry name" value="MFS_SV2_like"/>
    <property type="match status" value="1"/>
</dbReference>
<feature type="transmembrane region" description="Helical" evidence="7">
    <location>
        <begin position="456"/>
        <end position="477"/>
    </location>
</feature>
<dbReference type="InterPro" id="IPR011701">
    <property type="entry name" value="MFS"/>
</dbReference>
<evidence type="ECO:0000259" key="8">
    <source>
        <dbReference type="PROSITE" id="PS50850"/>
    </source>
</evidence>
<dbReference type="PROSITE" id="PS50850">
    <property type="entry name" value="MFS"/>
    <property type="match status" value="1"/>
</dbReference>
<feature type="transmembrane region" description="Helical" evidence="7">
    <location>
        <begin position="522"/>
        <end position="541"/>
    </location>
</feature>
<dbReference type="PANTHER" id="PTHR23511">
    <property type="entry name" value="SYNAPTIC VESICLE GLYCOPROTEIN 2"/>
    <property type="match status" value="1"/>
</dbReference>
<feature type="transmembrane region" description="Helical" evidence="7">
    <location>
        <begin position="120"/>
        <end position="138"/>
    </location>
</feature>